<evidence type="ECO:0008006" key="3">
    <source>
        <dbReference type="Google" id="ProtNLM"/>
    </source>
</evidence>
<gene>
    <name evidence="1" type="ORF">GMD78_19675</name>
</gene>
<reference evidence="1 2" key="1">
    <citation type="submission" date="2019-11" db="EMBL/GenBank/DDBJ databases">
        <authorList>
            <person name="Li X."/>
        </authorList>
    </citation>
    <scope>NUCLEOTIDE SEQUENCE [LARGE SCALE GENOMIC DNA]</scope>
    <source>
        <strain evidence="1 2">L9</strain>
    </source>
</reference>
<comment type="caution">
    <text evidence="1">The sequence shown here is derived from an EMBL/GenBank/DDBJ whole genome shotgun (WGS) entry which is preliminary data.</text>
</comment>
<dbReference type="RefSeq" id="WP_155671508.1">
    <property type="nucleotide sequence ID" value="NZ_WOCA01000024.1"/>
</dbReference>
<dbReference type="EMBL" id="WOCA01000024">
    <property type="protein sequence ID" value="MUK90580.1"/>
    <property type="molecule type" value="Genomic_DNA"/>
</dbReference>
<dbReference type="Proteomes" id="UP000469125">
    <property type="component" value="Unassembled WGS sequence"/>
</dbReference>
<evidence type="ECO:0000313" key="1">
    <source>
        <dbReference type="EMBL" id="MUK90580.1"/>
    </source>
</evidence>
<accession>A0A6N8FLR4</accession>
<dbReference type="AlphaFoldDB" id="A0A6N8FLR4"/>
<keyword evidence="2" id="KW-1185">Reference proteome</keyword>
<evidence type="ECO:0000313" key="2">
    <source>
        <dbReference type="Proteomes" id="UP000469125"/>
    </source>
</evidence>
<proteinExistence type="predicted"/>
<organism evidence="1 2">
    <name type="scientific">Ornithinibacillus caprae</name>
    <dbReference type="NCBI Taxonomy" id="2678566"/>
    <lineage>
        <taxon>Bacteria</taxon>
        <taxon>Bacillati</taxon>
        <taxon>Bacillota</taxon>
        <taxon>Bacilli</taxon>
        <taxon>Bacillales</taxon>
        <taxon>Bacillaceae</taxon>
        <taxon>Ornithinibacillus</taxon>
    </lineage>
</organism>
<sequence>MSIHISNEAAKWFKEEMDLEQGDHVQFFLKIYGGIPTVHPNYFLGVAVGKQGSIREKDETEGITFYYNDEDEWFFSDYNLEVIRKNDEVEYIFNNK</sequence>
<name>A0A6N8FLR4_9BACI</name>
<protein>
    <recommendedName>
        <fullName evidence="3">YneR</fullName>
    </recommendedName>
</protein>